<dbReference type="InterPro" id="IPR003593">
    <property type="entry name" value="AAA+_ATPase"/>
</dbReference>
<comment type="caution">
    <text evidence="8">The sequence shown here is derived from an EMBL/GenBank/DDBJ whole genome shotgun (WGS) entry which is preliminary data.</text>
</comment>
<dbReference type="OrthoDB" id="8456289at2"/>
<evidence type="ECO:0000256" key="2">
    <source>
        <dbReference type="ARBA" id="ARBA00005417"/>
    </source>
</evidence>
<dbReference type="SUPFAM" id="SSF52540">
    <property type="entry name" value="P-loop containing nucleoside triphosphate hydrolases"/>
    <property type="match status" value="1"/>
</dbReference>
<keyword evidence="4" id="KW-0547">Nucleotide-binding</keyword>
<keyword evidence="9" id="KW-1185">Reference proteome</keyword>
<dbReference type="InterPro" id="IPR050319">
    <property type="entry name" value="ABC_transp_ATP-bind"/>
</dbReference>
<feature type="region of interest" description="Disordered" evidence="6">
    <location>
        <begin position="248"/>
        <end position="277"/>
    </location>
</feature>
<dbReference type="EMBL" id="VCLB01000011">
    <property type="protein sequence ID" value="TNB46222.1"/>
    <property type="molecule type" value="Genomic_DNA"/>
</dbReference>
<dbReference type="InterPro" id="IPR027417">
    <property type="entry name" value="P-loop_NTPase"/>
</dbReference>
<dbReference type="InterPro" id="IPR017871">
    <property type="entry name" value="ABC_transporter-like_CS"/>
</dbReference>
<dbReference type="RefSeq" id="WP_138750038.1">
    <property type="nucleotide sequence ID" value="NZ_VCLB01000011.1"/>
</dbReference>
<evidence type="ECO:0000313" key="9">
    <source>
        <dbReference type="Proteomes" id="UP000307874"/>
    </source>
</evidence>
<dbReference type="PROSITE" id="PS00211">
    <property type="entry name" value="ABC_TRANSPORTER_1"/>
    <property type="match status" value="1"/>
</dbReference>
<evidence type="ECO:0000256" key="5">
    <source>
        <dbReference type="ARBA" id="ARBA00022840"/>
    </source>
</evidence>
<dbReference type="Pfam" id="PF00005">
    <property type="entry name" value="ABC_tran"/>
    <property type="match status" value="1"/>
</dbReference>
<evidence type="ECO:0000256" key="3">
    <source>
        <dbReference type="ARBA" id="ARBA00022448"/>
    </source>
</evidence>
<dbReference type="FunFam" id="3.40.50.300:FF:000016">
    <property type="entry name" value="Oligopeptide ABC transporter ATP-binding component"/>
    <property type="match status" value="1"/>
</dbReference>
<sequence>MTDTSDLLVAENLVRHFPAGKGQVVHAVNDVSLSIAPGETLALVGESGCGKSTLGRMIMGLDRPDNGAVWLLGKDLARMGRRDLHAARRSVQMIFQDPSASLDPRWSAEAIVREPLDNYRIGTPAERRDRVLYLLEKVGLRPDQAKRFPHELSGGQRQRLGIARALATEPRLIVADEPVSALDVSIRAQVINLLCDLRDEMGLSLIFISHDIGVVSHISDRIAVMYLGRIVEEGMTATVLNAPQHPYTTGLLESVPRPRPSERRQRAPLEGDPPSPITLPSGCAFRPRCPIAIDLCERSIPTLDAHKDGRLTACHRAGEDKAQKASHV</sequence>
<evidence type="ECO:0000259" key="7">
    <source>
        <dbReference type="PROSITE" id="PS50893"/>
    </source>
</evidence>
<dbReference type="Proteomes" id="UP000307874">
    <property type="component" value="Unassembled WGS sequence"/>
</dbReference>
<dbReference type="GO" id="GO:0016887">
    <property type="term" value="F:ATP hydrolysis activity"/>
    <property type="evidence" value="ECO:0007669"/>
    <property type="project" value="InterPro"/>
</dbReference>
<dbReference type="Pfam" id="PF08352">
    <property type="entry name" value="oligo_HPY"/>
    <property type="match status" value="1"/>
</dbReference>
<name>A0A5C4JM20_9HYPH</name>
<dbReference type="Gene3D" id="3.40.50.300">
    <property type="entry name" value="P-loop containing nucleotide triphosphate hydrolases"/>
    <property type="match status" value="1"/>
</dbReference>
<gene>
    <name evidence="8" type="ORF">FF124_18900</name>
</gene>
<feature type="domain" description="ABC transporter" evidence="7">
    <location>
        <begin position="8"/>
        <end position="252"/>
    </location>
</feature>
<dbReference type="PANTHER" id="PTHR43776">
    <property type="entry name" value="TRANSPORT ATP-BINDING PROTEIN"/>
    <property type="match status" value="1"/>
</dbReference>
<proteinExistence type="inferred from homology"/>
<protein>
    <submittedName>
        <fullName evidence="8">ATP-binding cassette domain-containing protein</fullName>
    </submittedName>
</protein>
<dbReference type="GO" id="GO:0055085">
    <property type="term" value="P:transmembrane transport"/>
    <property type="evidence" value="ECO:0007669"/>
    <property type="project" value="UniProtKB-ARBA"/>
</dbReference>
<reference evidence="8 9" key="1">
    <citation type="submission" date="2019-06" db="EMBL/GenBank/DDBJ databases">
        <title>Martelella lutilitoris sp. nov., isolated from a tidal mudflat.</title>
        <authorList>
            <person name="Kim Y.-J."/>
        </authorList>
    </citation>
    <scope>NUCLEOTIDE SEQUENCE [LARGE SCALE GENOMIC DNA]</scope>
    <source>
        <strain evidence="8 9">GH2-6</strain>
    </source>
</reference>
<evidence type="ECO:0000256" key="6">
    <source>
        <dbReference type="SAM" id="MobiDB-lite"/>
    </source>
</evidence>
<dbReference type="InterPro" id="IPR003439">
    <property type="entry name" value="ABC_transporter-like_ATP-bd"/>
</dbReference>
<dbReference type="GO" id="GO:0005886">
    <property type="term" value="C:plasma membrane"/>
    <property type="evidence" value="ECO:0007669"/>
    <property type="project" value="UniProtKB-SubCell"/>
</dbReference>
<keyword evidence="3" id="KW-0813">Transport</keyword>
<dbReference type="SMART" id="SM00382">
    <property type="entry name" value="AAA"/>
    <property type="match status" value="1"/>
</dbReference>
<dbReference type="GO" id="GO:0005524">
    <property type="term" value="F:ATP binding"/>
    <property type="evidence" value="ECO:0007669"/>
    <property type="project" value="UniProtKB-KW"/>
</dbReference>
<evidence type="ECO:0000256" key="1">
    <source>
        <dbReference type="ARBA" id="ARBA00004417"/>
    </source>
</evidence>
<dbReference type="CDD" id="cd03257">
    <property type="entry name" value="ABC_NikE_OppD_transporters"/>
    <property type="match status" value="1"/>
</dbReference>
<comment type="subcellular location">
    <subcellularLocation>
        <location evidence="1">Cell inner membrane</location>
        <topology evidence="1">Peripheral membrane protein</topology>
    </subcellularLocation>
</comment>
<keyword evidence="5 8" id="KW-0067">ATP-binding</keyword>
<dbReference type="InterPro" id="IPR013563">
    <property type="entry name" value="Oligopep_ABC_C"/>
</dbReference>
<dbReference type="AlphaFoldDB" id="A0A5C4JM20"/>
<dbReference type="GO" id="GO:0015833">
    <property type="term" value="P:peptide transport"/>
    <property type="evidence" value="ECO:0007669"/>
    <property type="project" value="InterPro"/>
</dbReference>
<dbReference type="NCBIfam" id="TIGR01727">
    <property type="entry name" value="oligo_HPY"/>
    <property type="match status" value="1"/>
</dbReference>
<comment type="similarity">
    <text evidence="2">Belongs to the ABC transporter superfamily.</text>
</comment>
<dbReference type="PANTHER" id="PTHR43776:SF7">
    <property type="entry name" value="D,D-DIPEPTIDE TRANSPORT ATP-BINDING PROTEIN DDPF-RELATED"/>
    <property type="match status" value="1"/>
</dbReference>
<dbReference type="PROSITE" id="PS50893">
    <property type="entry name" value="ABC_TRANSPORTER_2"/>
    <property type="match status" value="1"/>
</dbReference>
<organism evidence="8 9">
    <name type="scientific">Martelella lutilitoris</name>
    <dbReference type="NCBI Taxonomy" id="2583532"/>
    <lineage>
        <taxon>Bacteria</taxon>
        <taxon>Pseudomonadati</taxon>
        <taxon>Pseudomonadota</taxon>
        <taxon>Alphaproteobacteria</taxon>
        <taxon>Hyphomicrobiales</taxon>
        <taxon>Aurantimonadaceae</taxon>
        <taxon>Martelella</taxon>
    </lineage>
</organism>
<evidence type="ECO:0000313" key="8">
    <source>
        <dbReference type="EMBL" id="TNB46222.1"/>
    </source>
</evidence>
<feature type="compositionally biased region" description="Basic and acidic residues" evidence="6">
    <location>
        <begin position="259"/>
        <end position="269"/>
    </location>
</feature>
<accession>A0A5C4JM20</accession>
<evidence type="ECO:0000256" key="4">
    <source>
        <dbReference type="ARBA" id="ARBA00022741"/>
    </source>
</evidence>